<organism evidence="6">
    <name type="scientific">uncultured Sulfurovum sp</name>
    <dbReference type="NCBI Taxonomy" id="269237"/>
    <lineage>
        <taxon>Bacteria</taxon>
        <taxon>Pseudomonadati</taxon>
        <taxon>Campylobacterota</taxon>
        <taxon>Epsilonproteobacteria</taxon>
        <taxon>Campylobacterales</taxon>
        <taxon>Sulfurovaceae</taxon>
        <taxon>Sulfurovum</taxon>
        <taxon>environmental samples</taxon>
    </lineage>
</organism>
<keyword evidence="2 4" id="KW-0472">Membrane</keyword>
<accession>A0A6S6T6U9</accession>
<dbReference type="PROSITE" id="PS51123">
    <property type="entry name" value="OMPA_2"/>
    <property type="match status" value="1"/>
</dbReference>
<evidence type="ECO:0000256" key="3">
    <source>
        <dbReference type="ARBA" id="ARBA00023237"/>
    </source>
</evidence>
<evidence type="ECO:0000259" key="5">
    <source>
        <dbReference type="PROSITE" id="PS51123"/>
    </source>
</evidence>
<dbReference type="PANTHER" id="PTHR30329:SF21">
    <property type="entry name" value="LIPOPROTEIN YIAD-RELATED"/>
    <property type="match status" value="1"/>
</dbReference>
<dbReference type="CDD" id="cd07185">
    <property type="entry name" value="OmpA_C-like"/>
    <property type="match status" value="1"/>
</dbReference>
<protein>
    <submittedName>
        <fullName evidence="6">OmpA family protein</fullName>
    </submittedName>
</protein>
<evidence type="ECO:0000256" key="2">
    <source>
        <dbReference type="ARBA" id="ARBA00023136"/>
    </source>
</evidence>
<name>A0A6S6T6U9_9BACT</name>
<dbReference type="InterPro" id="IPR050330">
    <property type="entry name" value="Bact_OuterMem_StrucFunc"/>
</dbReference>
<dbReference type="PRINTS" id="PR01021">
    <property type="entry name" value="OMPADOMAIN"/>
</dbReference>
<reference evidence="6" key="1">
    <citation type="submission" date="2020-01" db="EMBL/GenBank/DDBJ databases">
        <authorList>
            <person name="Meier V. D."/>
            <person name="Meier V D."/>
        </authorList>
    </citation>
    <scope>NUCLEOTIDE SEQUENCE</scope>
    <source>
        <strain evidence="6">HLG_WM_MAG_04</strain>
    </source>
</reference>
<dbReference type="InterPro" id="IPR006665">
    <property type="entry name" value="OmpA-like"/>
</dbReference>
<dbReference type="Gene3D" id="3.30.1330.60">
    <property type="entry name" value="OmpA-like domain"/>
    <property type="match status" value="1"/>
</dbReference>
<dbReference type="SUPFAM" id="SSF103088">
    <property type="entry name" value="OmpA-like"/>
    <property type="match status" value="1"/>
</dbReference>
<proteinExistence type="predicted"/>
<evidence type="ECO:0000256" key="1">
    <source>
        <dbReference type="ARBA" id="ARBA00004442"/>
    </source>
</evidence>
<evidence type="ECO:0000313" key="6">
    <source>
        <dbReference type="EMBL" id="CAA6813976.1"/>
    </source>
</evidence>
<dbReference type="InterPro" id="IPR036737">
    <property type="entry name" value="OmpA-like_sf"/>
</dbReference>
<evidence type="ECO:0000256" key="4">
    <source>
        <dbReference type="PROSITE-ProRule" id="PRU00473"/>
    </source>
</evidence>
<dbReference type="Pfam" id="PF00691">
    <property type="entry name" value="OmpA"/>
    <property type="match status" value="1"/>
</dbReference>
<dbReference type="AlphaFoldDB" id="A0A6S6T6U9"/>
<feature type="domain" description="OmpA-like" evidence="5">
    <location>
        <begin position="192"/>
        <end position="308"/>
    </location>
</feature>
<keyword evidence="3" id="KW-0998">Cell outer membrane</keyword>
<comment type="subcellular location">
    <subcellularLocation>
        <location evidence="1">Cell outer membrane</location>
    </subcellularLocation>
</comment>
<sequence>MNRNKFILILLFLLLLLIIICTWCHAGKIVENQTTPAQKNLPTKTSISHVNHAIPINFHLIKHKNTFELTGNFSNQKQVEEIRASLGLNTLKEHTNIDTNLSEKTDVIALIKQIIPIFYNKYKNAHLSYKEGEIIIEGVTETQANKDTISTLLANSTIPSKNNTLIVSLEPKVEKLTELKVIAEERIEKIERKIKKIIAFQDINFELNKATLTEQSINTISQIADILKENPNVHIEIGGHSDNSGNEMHNLKLSQARVDKVKEQLTNMMVPSNKIRAIGYGASKPLVSNDTEENRRINRRVEFKILGE</sequence>
<dbReference type="InterPro" id="IPR006664">
    <property type="entry name" value="OMP_bac"/>
</dbReference>
<dbReference type="GO" id="GO:0009279">
    <property type="term" value="C:cell outer membrane"/>
    <property type="evidence" value="ECO:0007669"/>
    <property type="project" value="UniProtKB-SubCell"/>
</dbReference>
<dbReference type="EMBL" id="CACVAX010000040">
    <property type="protein sequence ID" value="CAA6813976.1"/>
    <property type="molecule type" value="Genomic_DNA"/>
</dbReference>
<gene>
    <name evidence="6" type="ORF">HELGO_WM21158</name>
</gene>
<dbReference type="PANTHER" id="PTHR30329">
    <property type="entry name" value="STATOR ELEMENT OF FLAGELLAR MOTOR COMPLEX"/>
    <property type="match status" value="1"/>
</dbReference>